<evidence type="ECO:0000313" key="2">
    <source>
        <dbReference type="Proteomes" id="UP001565368"/>
    </source>
</evidence>
<dbReference type="Proteomes" id="UP001565368">
    <property type="component" value="Unassembled WGS sequence"/>
</dbReference>
<keyword evidence="2" id="KW-1185">Reference proteome</keyword>
<evidence type="ECO:0000313" key="1">
    <source>
        <dbReference type="EMBL" id="KAL1407793.1"/>
    </source>
</evidence>
<dbReference type="GeneID" id="95988271"/>
<accession>A0ABR3Q092</accession>
<name>A0ABR3Q092_9TREE</name>
<dbReference type="InterPro" id="IPR008775">
    <property type="entry name" value="Phytyl_CoA_dOase-like"/>
</dbReference>
<dbReference type="PANTHER" id="PTHR31630">
    <property type="entry name" value="PHYTANOYL-COA DIOXYGENASE-RELATED-RELATED"/>
    <property type="match status" value="1"/>
</dbReference>
<dbReference type="EMBL" id="JBBXJM010000005">
    <property type="protein sequence ID" value="KAL1407793.1"/>
    <property type="molecule type" value="Genomic_DNA"/>
</dbReference>
<reference evidence="1 2" key="1">
    <citation type="submission" date="2023-08" db="EMBL/GenBank/DDBJ databases">
        <title>Annotated Genome Sequence of Vanrija albida AlHP1.</title>
        <authorList>
            <person name="Herzog R."/>
        </authorList>
    </citation>
    <scope>NUCLEOTIDE SEQUENCE [LARGE SCALE GENOMIC DNA]</scope>
    <source>
        <strain evidence="1 2">AlHP1</strain>
    </source>
</reference>
<dbReference type="PANTHER" id="PTHR31630:SF6">
    <property type="entry name" value="PHYTANOYL-COA DIOXYGENASE-RELATED"/>
    <property type="match status" value="1"/>
</dbReference>
<sequence length="339" mass="38154">MSEAPTTASTAPTTPSRTDFLGALERDGFVVVPGVIPAAACEEFQESALQWLEAFPFGFKRDDRSTWTAEHLPYSTTGGLYNRYAVNHEDFVWKIRAQPGIRDVFAQVWGTDDLITSFDGLNASFPINAETGRTDIAPTKPWPHIDQNPRRVDRFELYQGIANLSPNGPDDGGLCVLRGSHKLHEEHFAAIGGFRPERDAGEDENGYLYTPEDFEWYKRKGCEEVKVCANAGDFILWDSRTVHWNASPVGSQTRFVTYVCLCPRSFMTDAELAEKRTVFDARKGTTHWPQMNRIPVERPNYPMALPKRPDGTDCPANRTRPFKEPVETPEVLRLVGVRA</sequence>
<protein>
    <recommendedName>
        <fullName evidence="3">Phytanoyl-CoA dioxygenase</fullName>
    </recommendedName>
</protein>
<dbReference type="Pfam" id="PF05721">
    <property type="entry name" value="PhyH"/>
    <property type="match status" value="1"/>
</dbReference>
<gene>
    <name evidence="1" type="ORF">Q8F55_007228</name>
</gene>
<dbReference type="Gene3D" id="2.60.120.620">
    <property type="entry name" value="q2cbj1_9rhob like domain"/>
    <property type="match status" value="1"/>
</dbReference>
<comment type="caution">
    <text evidence="1">The sequence shown here is derived from an EMBL/GenBank/DDBJ whole genome shotgun (WGS) entry which is preliminary data.</text>
</comment>
<proteinExistence type="predicted"/>
<dbReference type="RefSeq" id="XP_069207737.1">
    <property type="nucleotide sequence ID" value="XM_069355666.1"/>
</dbReference>
<evidence type="ECO:0008006" key="3">
    <source>
        <dbReference type="Google" id="ProtNLM"/>
    </source>
</evidence>
<organism evidence="1 2">
    <name type="scientific">Vanrija albida</name>
    <dbReference type="NCBI Taxonomy" id="181172"/>
    <lineage>
        <taxon>Eukaryota</taxon>
        <taxon>Fungi</taxon>
        <taxon>Dikarya</taxon>
        <taxon>Basidiomycota</taxon>
        <taxon>Agaricomycotina</taxon>
        <taxon>Tremellomycetes</taxon>
        <taxon>Trichosporonales</taxon>
        <taxon>Trichosporonaceae</taxon>
        <taxon>Vanrija</taxon>
    </lineage>
</organism>
<dbReference type="SUPFAM" id="SSF51197">
    <property type="entry name" value="Clavaminate synthase-like"/>
    <property type="match status" value="1"/>
</dbReference>